<dbReference type="AlphaFoldDB" id="A0A2G9CD43"/>
<evidence type="ECO:0000256" key="2">
    <source>
        <dbReference type="ARBA" id="ARBA00009810"/>
    </source>
</evidence>
<dbReference type="EMBL" id="PEOG01000011">
    <property type="protein sequence ID" value="PIM54350.1"/>
    <property type="molecule type" value="Genomic_DNA"/>
</dbReference>
<dbReference type="Proteomes" id="UP000231501">
    <property type="component" value="Unassembled WGS sequence"/>
</dbReference>
<dbReference type="InterPro" id="IPR000531">
    <property type="entry name" value="Beta-barrel_TonB"/>
</dbReference>
<dbReference type="Pfam" id="PF07715">
    <property type="entry name" value="Plug"/>
    <property type="match status" value="1"/>
</dbReference>
<evidence type="ECO:0000256" key="4">
    <source>
        <dbReference type="ARBA" id="ARBA00022452"/>
    </source>
</evidence>
<evidence type="ECO:0000259" key="13">
    <source>
        <dbReference type="Pfam" id="PF00593"/>
    </source>
</evidence>
<dbReference type="InterPro" id="IPR037066">
    <property type="entry name" value="Plug_dom_sf"/>
</dbReference>
<evidence type="ECO:0000256" key="5">
    <source>
        <dbReference type="ARBA" id="ARBA00022692"/>
    </source>
</evidence>
<feature type="compositionally biased region" description="Polar residues" evidence="12">
    <location>
        <begin position="1"/>
        <end position="13"/>
    </location>
</feature>
<keyword evidence="5 10" id="KW-0812">Transmembrane</keyword>
<evidence type="ECO:0000256" key="1">
    <source>
        <dbReference type="ARBA" id="ARBA00004571"/>
    </source>
</evidence>
<dbReference type="OrthoDB" id="9764669at2"/>
<keyword evidence="4 10" id="KW-1134">Transmembrane beta strand</keyword>
<feature type="domain" description="TonB-dependent receptor-like beta-barrel" evidence="13">
    <location>
        <begin position="346"/>
        <end position="860"/>
    </location>
</feature>
<dbReference type="PANTHER" id="PTHR47234">
    <property type="match status" value="1"/>
</dbReference>
<dbReference type="CDD" id="cd01347">
    <property type="entry name" value="ligand_gated_channel"/>
    <property type="match status" value="1"/>
</dbReference>
<evidence type="ECO:0000256" key="10">
    <source>
        <dbReference type="PROSITE-ProRule" id="PRU01360"/>
    </source>
</evidence>
<dbReference type="PROSITE" id="PS52016">
    <property type="entry name" value="TONB_DEPENDENT_REC_3"/>
    <property type="match status" value="1"/>
</dbReference>
<dbReference type="Gene3D" id="2.40.170.20">
    <property type="entry name" value="TonB-dependent receptor, beta-barrel domain"/>
    <property type="match status" value="1"/>
</dbReference>
<keyword evidence="7 10" id="KW-0472">Membrane</keyword>
<evidence type="ECO:0000256" key="11">
    <source>
        <dbReference type="RuleBase" id="RU003357"/>
    </source>
</evidence>
<sequence length="897" mass="97274">MQAQTAVTPSAQDASPARDPKDPRAAVDAKDAPLPSVLVTGSRISRINSEGPSPVTVIKAEDLDRLGYKNVSDALSGLTENTGFTQGEDFGNTFTPAANAISLRGLGPNHTLVLVNGRRVADYPTAYEGSVNFVNIANIPSALIDRIEVLSGGASSVYGSDAIAGVVNIVLKKRVEGVSVNLRAGGTQRGGGENARAQITGGFDGGRLQGVWGIEVSGREPIWSRQRDFMADTTLSGAAPTVVFGRRNATGGAYLTPSDGCAAASGLFEGSVAPYQARNGTYCGSGRASPTYWTTQTGNRSAQAAGGLTWQLDGGLELFAEGQFGWARTENNTRGPSWTSDAAGKGYFRNAATNQLEIWTRRFAPEELGGVDRFNRQWRDATHNLAVGARGELTGSWTFEVAANSSYYLNRTTTPRLTAGIESLLLGPRIGTDANGVAIYSADPARLFRPLTPQEIDSVSDRSWTRNASWNQQLSASASGEWFQLPGGPVRAAVVAEAGTQGFRNEADPRLGQGVFYNTSASPTVRGTRERLALGGELNAPITRQLTATVAARHDRYEFAGRSDGSTTYNAGLEFRPLSTLLLRAQHATSFRAPDMNYIFAQQTKGYYSSSTDYYRCAQAGQPLSQCDFAGVSPGFNYVRTGSSDLKSERGRSWGLGAVWQPVSSFDLSVDLWKIAIRDLVTDLSADGVLRTEADCRTGVKDPQSPTCQDAVARVRRNPLDAVVRPGEVAEIRVNPINAANESTWGVDVGARYRWTTASWGRWTADAKYTRVKSFKYQQFAGDDNRNLVGTPDFSDWPSKLNASLSWELGDWTHTLAAQRNGRIAREEQDGWLGPYWNVNASTAWQLDKRTRVSLIVNNLFDKIRRDPSATWPYYPVGYYLPHGRQGWIELDYRFGG</sequence>
<evidence type="ECO:0000313" key="16">
    <source>
        <dbReference type="Proteomes" id="UP000231501"/>
    </source>
</evidence>
<protein>
    <submittedName>
        <fullName evidence="15">TonB-dependent receptor</fullName>
    </submittedName>
</protein>
<organism evidence="15 16">
    <name type="scientific">Roseateles chitinivorans</name>
    <dbReference type="NCBI Taxonomy" id="2917965"/>
    <lineage>
        <taxon>Bacteria</taxon>
        <taxon>Pseudomonadati</taxon>
        <taxon>Pseudomonadota</taxon>
        <taxon>Betaproteobacteria</taxon>
        <taxon>Burkholderiales</taxon>
        <taxon>Sphaerotilaceae</taxon>
        <taxon>Roseateles</taxon>
    </lineage>
</organism>
<accession>A0A2G9CD43</accession>
<evidence type="ECO:0000256" key="6">
    <source>
        <dbReference type="ARBA" id="ARBA00023077"/>
    </source>
</evidence>
<dbReference type="InterPro" id="IPR039426">
    <property type="entry name" value="TonB-dep_rcpt-like"/>
</dbReference>
<keyword evidence="16" id="KW-1185">Reference proteome</keyword>
<keyword evidence="6 11" id="KW-0798">TonB box</keyword>
<feature type="compositionally biased region" description="Basic and acidic residues" evidence="12">
    <location>
        <begin position="16"/>
        <end position="31"/>
    </location>
</feature>
<evidence type="ECO:0000259" key="14">
    <source>
        <dbReference type="Pfam" id="PF07715"/>
    </source>
</evidence>
<evidence type="ECO:0000256" key="12">
    <source>
        <dbReference type="SAM" id="MobiDB-lite"/>
    </source>
</evidence>
<dbReference type="Gene3D" id="2.170.130.10">
    <property type="entry name" value="TonB-dependent receptor, plug domain"/>
    <property type="match status" value="1"/>
</dbReference>
<proteinExistence type="inferred from homology"/>
<comment type="similarity">
    <text evidence="2 10 11">Belongs to the TonB-dependent receptor family.</text>
</comment>
<comment type="caution">
    <text evidence="15">The sequence shown here is derived from an EMBL/GenBank/DDBJ whole genome shotgun (WGS) entry which is preliminary data.</text>
</comment>
<dbReference type="InterPro" id="IPR036942">
    <property type="entry name" value="Beta-barrel_TonB_sf"/>
</dbReference>
<dbReference type="SUPFAM" id="SSF56935">
    <property type="entry name" value="Porins"/>
    <property type="match status" value="1"/>
</dbReference>
<keyword evidence="8 15" id="KW-0675">Receptor</keyword>
<name>A0A2G9CD43_9BURK</name>
<evidence type="ECO:0000256" key="9">
    <source>
        <dbReference type="ARBA" id="ARBA00023237"/>
    </source>
</evidence>
<feature type="region of interest" description="Disordered" evidence="12">
    <location>
        <begin position="1"/>
        <end position="33"/>
    </location>
</feature>
<comment type="subcellular location">
    <subcellularLocation>
        <location evidence="1 10">Cell outer membrane</location>
        <topology evidence="1 10">Multi-pass membrane protein</topology>
    </subcellularLocation>
</comment>
<dbReference type="GO" id="GO:0009279">
    <property type="term" value="C:cell outer membrane"/>
    <property type="evidence" value="ECO:0007669"/>
    <property type="project" value="UniProtKB-SubCell"/>
</dbReference>
<evidence type="ECO:0000256" key="8">
    <source>
        <dbReference type="ARBA" id="ARBA00023170"/>
    </source>
</evidence>
<feature type="domain" description="TonB-dependent receptor plug" evidence="14">
    <location>
        <begin position="50"/>
        <end position="166"/>
    </location>
</feature>
<keyword evidence="3 10" id="KW-0813">Transport</keyword>
<evidence type="ECO:0000313" key="15">
    <source>
        <dbReference type="EMBL" id="PIM54350.1"/>
    </source>
</evidence>
<dbReference type="Pfam" id="PF00593">
    <property type="entry name" value="TonB_dep_Rec_b-barrel"/>
    <property type="match status" value="1"/>
</dbReference>
<gene>
    <name evidence="15" type="ORF">CS062_05190</name>
</gene>
<reference evidence="15 16" key="1">
    <citation type="submission" date="2017-11" db="EMBL/GenBank/DDBJ databases">
        <title>Draft genome sequence of Mitsuaria sp. HWN-4.</title>
        <authorList>
            <person name="Gundlapally S.R."/>
        </authorList>
    </citation>
    <scope>NUCLEOTIDE SEQUENCE [LARGE SCALE GENOMIC DNA]</scope>
    <source>
        <strain evidence="15 16">HWN-4</strain>
    </source>
</reference>
<evidence type="ECO:0000256" key="7">
    <source>
        <dbReference type="ARBA" id="ARBA00023136"/>
    </source>
</evidence>
<dbReference type="InterPro" id="IPR012910">
    <property type="entry name" value="Plug_dom"/>
</dbReference>
<keyword evidence="9 10" id="KW-0998">Cell outer membrane</keyword>
<evidence type="ECO:0000256" key="3">
    <source>
        <dbReference type="ARBA" id="ARBA00022448"/>
    </source>
</evidence>
<dbReference type="PANTHER" id="PTHR47234:SF1">
    <property type="entry name" value="TONB-DEPENDENT RECEPTOR"/>
    <property type="match status" value="1"/>
</dbReference>